<dbReference type="Gene3D" id="1.10.510.10">
    <property type="entry name" value="Transferase(Phosphotransferase) domain 1"/>
    <property type="match status" value="1"/>
</dbReference>
<dbReference type="GO" id="GO:1990090">
    <property type="term" value="P:cellular response to nerve growth factor stimulus"/>
    <property type="evidence" value="ECO:0007669"/>
    <property type="project" value="TreeGrafter"/>
</dbReference>
<evidence type="ECO:0000256" key="4">
    <source>
        <dbReference type="ARBA" id="ARBA00022553"/>
    </source>
</evidence>
<dbReference type="InterPro" id="IPR000719">
    <property type="entry name" value="Prot_kinase_dom"/>
</dbReference>
<evidence type="ECO:0000256" key="13">
    <source>
        <dbReference type="ARBA" id="ARBA00022840"/>
    </source>
</evidence>
<reference evidence="24" key="1">
    <citation type="journal article" date="2023" name="PLoS Negl. Trop. Dis.">
        <title>A genome sequence for Biomphalaria pfeifferi, the major vector snail for the human-infecting parasite Schistosoma mansoni.</title>
        <authorList>
            <person name="Bu L."/>
            <person name="Lu L."/>
            <person name="Laidemitt M.R."/>
            <person name="Zhang S.M."/>
            <person name="Mutuku M."/>
            <person name="Mkoji G."/>
            <person name="Steinauer M."/>
            <person name="Loker E.S."/>
        </authorList>
    </citation>
    <scope>NUCLEOTIDE SEQUENCE</scope>
    <source>
        <strain evidence="24">KasaAsao</strain>
    </source>
</reference>
<evidence type="ECO:0000256" key="9">
    <source>
        <dbReference type="ARBA" id="ARBA00022737"/>
    </source>
</evidence>
<dbReference type="GO" id="GO:0004714">
    <property type="term" value="F:transmembrane receptor protein tyrosine kinase activity"/>
    <property type="evidence" value="ECO:0007669"/>
    <property type="project" value="UniProtKB-EC"/>
</dbReference>
<keyword evidence="19" id="KW-0325">Glycoprotein</keyword>
<dbReference type="GO" id="GO:0043235">
    <property type="term" value="C:receptor complex"/>
    <property type="evidence" value="ECO:0007669"/>
    <property type="project" value="TreeGrafter"/>
</dbReference>
<evidence type="ECO:0000256" key="20">
    <source>
        <dbReference type="ARBA" id="ARBA00051243"/>
    </source>
</evidence>
<dbReference type="GO" id="GO:0007399">
    <property type="term" value="P:nervous system development"/>
    <property type="evidence" value="ECO:0007669"/>
    <property type="project" value="UniProtKB-KW"/>
</dbReference>
<protein>
    <recommendedName>
        <fullName evidence="2">receptor protein-tyrosine kinase</fullName>
        <ecNumber evidence="2">2.7.10.1</ecNumber>
    </recommendedName>
</protein>
<dbReference type="GO" id="GO:0051897">
    <property type="term" value="P:positive regulation of phosphatidylinositol 3-kinase/protein kinase B signal transduction"/>
    <property type="evidence" value="ECO:0007669"/>
    <property type="project" value="TreeGrafter"/>
</dbReference>
<keyword evidence="15 22" id="KW-1133">Transmembrane helix</keyword>
<feature type="transmembrane region" description="Helical" evidence="22">
    <location>
        <begin position="117"/>
        <end position="142"/>
    </location>
</feature>
<dbReference type="InterPro" id="IPR050122">
    <property type="entry name" value="RTK"/>
</dbReference>
<name>A0AAD8BHU1_BIOPF</name>
<evidence type="ECO:0000256" key="14">
    <source>
        <dbReference type="ARBA" id="ARBA00022902"/>
    </source>
</evidence>
<evidence type="ECO:0000256" key="6">
    <source>
        <dbReference type="ARBA" id="ARBA00022679"/>
    </source>
</evidence>
<keyword evidence="16 22" id="KW-0472">Membrane</keyword>
<dbReference type="GO" id="GO:0005524">
    <property type="term" value="F:ATP binding"/>
    <property type="evidence" value="ECO:0007669"/>
    <property type="project" value="UniProtKB-UniRule"/>
</dbReference>
<keyword evidence="18 24" id="KW-0675">Receptor</keyword>
<dbReference type="PROSITE" id="PS00109">
    <property type="entry name" value="PROTEIN_KINASE_TYR"/>
    <property type="match status" value="1"/>
</dbReference>
<gene>
    <name evidence="24" type="ORF">Bpfe_016312</name>
</gene>
<keyword evidence="9" id="KW-0677">Repeat</keyword>
<keyword evidence="6" id="KW-0808">Transferase</keyword>
<dbReference type="PROSITE" id="PS50011">
    <property type="entry name" value="PROTEIN_KINASE_DOM"/>
    <property type="match status" value="1"/>
</dbReference>
<keyword evidence="4" id="KW-0597">Phosphoprotein</keyword>
<keyword evidence="12" id="KW-0221">Differentiation</keyword>
<evidence type="ECO:0000256" key="21">
    <source>
        <dbReference type="PROSITE-ProRule" id="PRU10141"/>
    </source>
</evidence>
<keyword evidence="14" id="KW-0524">Neurogenesis</keyword>
<dbReference type="FunFam" id="1.10.510.10:FF:000034">
    <property type="entry name" value="Tyrosine-protein kinase receptor"/>
    <property type="match status" value="1"/>
</dbReference>
<evidence type="ECO:0000256" key="7">
    <source>
        <dbReference type="ARBA" id="ARBA00022692"/>
    </source>
</evidence>
<evidence type="ECO:0000256" key="2">
    <source>
        <dbReference type="ARBA" id="ARBA00011902"/>
    </source>
</evidence>
<dbReference type="FunFam" id="3.30.200.20:FF:000033">
    <property type="entry name" value="Tyrosine-protein kinase receptor"/>
    <property type="match status" value="1"/>
</dbReference>
<evidence type="ECO:0000313" key="24">
    <source>
        <dbReference type="EMBL" id="KAK0054248.1"/>
    </source>
</evidence>
<dbReference type="GO" id="GO:0030424">
    <property type="term" value="C:axon"/>
    <property type="evidence" value="ECO:0007669"/>
    <property type="project" value="TreeGrafter"/>
</dbReference>
<keyword evidence="8" id="KW-0732">Signal</keyword>
<keyword evidence="3" id="KW-0217">Developmental protein</keyword>
<dbReference type="PRINTS" id="PR00109">
    <property type="entry name" value="TYRKINASE"/>
</dbReference>
<dbReference type="GO" id="GO:0030154">
    <property type="term" value="P:cell differentiation"/>
    <property type="evidence" value="ECO:0007669"/>
    <property type="project" value="UniProtKB-KW"/>
</dbReference>
<evidence type="ECO:0000256" key="8">
    <source>
        <dbReference type="ARBA" id="ARBA00022729"/>
    </source>
</evidence>
<proteinExistence type="predicted"/>
<evidence type="ECO:0000256" key="16">
    <source>
        <dbReference type="ARBA" id="ARBA00023136"/>
    </source>
</evidence>
<dbReference type="Gene3D" id="3.30.200.20">
    <property type="entry name" value="Phosphorylase Kinase, domain 1"/>
    <property type="match status" value="1"/>
</dbReference>
<keyword evidence="11" id="KW-0418">Kinase</keyword>
<evidence type="ECO:0000256" key="15">
    <source>
        <dbReference type="ARBA" id="ARBA00022989"/>
    </source>
</evidence>
<organism evidence="24 25">
    <name type="scientific">Biomphalaria pfeifferi</name>
    <name type="common">Bloodfluke planorb</name>
    <name type="synonym">Freshwater snail</name>
    <dbReference type="NCBI Taxonomy" id="112525"/>
    <lineage>
        <taxon>Eukaryota</taxon>
        <taxon>Metazoa</taxon>
        <taxon>Spiralia</taxon>
        <taxon>Lophotrochozoa</taxon>
        <taxon>Mollusca</taxon>
        <taxon>Gastropoda</taxon>
        <taxon>Heterobranchia</taxon>
        <taxon>Euthyneura</taxon>
        <taxon>Panpulmonata</taxon>
        <taxon>Hygrophila</taxon>
        <taxon>Lymnaeoidea</taxon>
        <taxon>Planorbidae</taxon>
        <taxon>Biomphalaria</taxon>
    </lineage>
</organism>
<keyword evidence="17" id="KW-0829">Tyrosine-protein kinase</keyword>
<feature type="domain" description="Protein kinase" evidence="23">
    <location>
        <begin position="204"/>
        <end position="482"/>
    </location>
</feature>
<dbReference type="InterPro" id="IPR017441">
    <property type="entry name" value="Protein_kinase_ATP_BS"/>
</dbReference>
<dbReference type="GO" id="GO:0010976">
    <property type="term" value="P:positive regulation of neuron projection development"/>
    <property type="evidence" value="ECO:0007669"/>
    <property type="project" value="TreeGrafter"/>
</dbReference>
<evidence type="ECO:0000256" key="12">
    <source>
        <dbReference type="ARBA" id="ARBA00022782"/>
    </source>
</evidence>
<dbReference type="Pfam" id="PF07714">
    <property type="entry name" value="PK_Tyr_Ser-Thr"/>
    <property type="match status" value="1"/>
</dbReference>
<feature type="binding site" evidence="21">
    <location>
        <position position="238"/>
    </location>
    <ligand>
        <name>ATP</name>
        <dbReference type="ChEBI" id="CHEBI:30616"/>
    </ligand>
</feature>
<dbReference type="InterPro" id="IPR020635">
    <property type="entry name" value="Tyr_kinase_cat_dom"/>
</dbReference>
<evidence type="ECO:0000256" key="18">
    <source>
        <dbReference type="ARBA" id="ARBA00023170"/>
    </source>
</evidence>
<dbReference type="Proteomes" id="UP001233172">
    <property type="component" value="Unassembled WGS sequence"/>
</dbReference>
<dbReference type="EC" id="2.7.10.1" evidence="2"/>
<keyword evidence="5" id="KW-0433">Leucine-rich repeat</keyword>
<comment type="catalytic activity">
    <reaction evidence="20">
        <text>L-tyrosyl-[protein] + ATP = O-phospho-L-tyrosyl-[protein] + ADP + H(+)</text>
        <dbReference type="Rhea" id="RHEA:10596"/>
        <dbReference type="Rhea" id="RHEA-COMP:10136"/>
        <dbReference type="Rhea" id="RHEA-COMP:20101"/>
        <dbReference type="ChEBI" id="CHEBI:15378"/>
        <dbReference type="ChEBI" id="CHEBI:30616"/>
        <dbReference type="ChEBI" id="CHEBI:46858"/>
        <dbReference type="ChEBI" id="CHEBI:61978"/>
        <dbReference type="ChEBI" id="CHEBI:456216"/>
        <dbReference type="EC" id="2.7.10.1"/>
    </reaction>
</comment>
<dbReference type="GO" id="GO:0043121">
    <property type="term" value="F:neurotrophin binding"/>
    <property type="evidence" value="ECO:0007669"/>
    <property type="project" value="TreeGrafter"/>
</dbReference>
<comment type="caution">
    <text evidence="24">The sequence shown here is derived from an EMBL/GenBank/DDBJ whole genome shotgun (WGS) entry which is preliminary data.</text>
</comment>
<evidence type="ECO:0000256" key="5">
    <source>
        <dbReference type="ARBA" id="ARBA00022614"/>
    </source>
</evidence>
<evidence type="ECO:0000259" key="23">
    <source>
        <dbReference type="PROSITE" id="PS50011"/>
    </source>
</evidence>
<evidence type="ECO:0000256" key="11">
    <source>
        <dbReference type="ARBA" id="ARBA00022777"/>
    </source>
</evidence>
<dbReference type="SUPFAM" id="SSF56112">
    <property type="entry name" value="Protein kinase-like (PK-like)"/>
    <property type="match status" value="1"/>
</dbReference>
<dbReference type="PANTHER" id="PTHR24416:SF614">
    <property type="entry name" value="PROTEIN KINASE DOMAIN-CONTAINING PROTEIN"/>
    <property type="match status" value="1"/>
</dbReference>
<dbReference type="GO" id="GO:0005030">
    <property type="term" value="F:neurotrophin receptor activity"/>
    <property type="evidence" value="ECO:0007669"/>
    <property type="project" value="TreeGrafter"/>
</dbReference>
<evidence type="ECO:0000256" key="3">
    <source>
        <dbReference type="ARBA" id="ARBA00022473"/>
    </source>
</evidence>
<evidence type="ECO:0000256" key="10">
    <source>
        <dbReference type="ARBA" id="ARBA00022741"/>
    </source>
</evidence>
<dbReference type="InterPro" id="IPR001245">
    <property type="entry name" value="Ser-Thr/Tyr_kinase_cat_dom"/>
</dbReference>
<dbReference type="GO" id="GO:0005886">
    <property type="term" value="C:plasma membrane"/>
    <property type="evidence" value="ECO:0007669"/>
    <property type="project" value="TreeGrafter"/>
</dbReference>
<dbReference type="EMBL" id="JASAOG010000079">
    <property type="protein sequence ID" value="KAK0054248.1"/>
    <property type="molecule type" value="Genomic_DNA"/>
</dbReference>
<keyword evidence="10 21" id="KW-0547">Nucleotide-binding</keyword>
<dbReference type="SMART" id="SM00219">
    <property type="entry name" value="TyrKc"/>
    <property type="match status" value="1"/>
</dbReference>
<keyword evidence="7 22" id="KW-0812">Transmembrane</keyword>
<evidence type="ECO:0000313" key="25">
    <source>
        <dbReference type="Proteomes" id="UP001233172"/>
    </source>
</evidence>
<dbReference type="InterPro" id="IPR008266">
    <property type="entry name" value="Tyr_kinase_AS"/>
</dbReference>
<accession>A0AAD8BHU1</accession>
<comment type="subcellular location">
    <subcellularLocation>
        <location evidence="1">Membrane</location>
        <topology evidence="1">Single-pass type I membrane protein</topology>
    </subcellularLocation>
</comment>
<evidence type="ECO:0000256" key="22">
    <source>
        <dbReference type="SAM" id="Phobius"/>
    </source>
</evidence>
<keyword evidence="13 21" id="KW-0067">ATP-binding</keyword>
<dbReference type="PANTHER" id="PTHR24416">
    <property type="entry name" value="TYROSINE-PROTEIN KINASE RECEPTOR"/>
    <property type="match status" value="1"/>
</dbReference>
<reference evidence="24" key="2">
    <citation type="submission" date="2023-04" db="EMBL/GenBank/DDBJ databases">
        <authorList>
            <person name="Bu L."/>
            <person name="Lu L."/>
            <person name="Laidemitt M.R."/>
            <person name="Zhang S.M."/>
            <person name="Mutuku M."/>
            <person name="Mkoji G."/>
            <person name="Steinauer M."/>
            <person name="Loker E.S."/>
        </authorList>
    </citation>
    <scope>NUCLEOTIDE SEQUENCE</scope>
    <source>
        <strain evidence="24">KasaAsao</strain>
        <tissue evidence="24">Whole Snail</tissue>
    </source>
</reference>
<dbReference type="PROSITE" id="PS00107">
    <property type="entry name" value="PROTEIN_KINASE_ATP"/>
    <property type="match status" value="1"/>
</dbReference>
<evidence type="ECO:0000256" key="19">
    <source>
        <dbReference type="ARBA" id="ARBA00023180"/>
    </source>
</evidence>
<dbReference type="AlphaFoldDB" id="A0AAD8BHU1"/>
<dbReference type="GO" id="GO:0007169">
    <property type="term" value="P:cell surface receptor protein tyrosine kinase signaling pathway"/>
    <property type="evidence" value="ECO:0007669"/>
    <property type="project" value="TreeGrafter"/>
</dbReference>
<dbReference type="InterPro" id="IPR011009">
    <property type="entry name" value="Kinase-like_dom_sf"/>
</dbReference>
<keyword evidence="25" id="KW-1185">Reference proteome</keyword>
<evidence type="ECO:0000256" key="1">
    <source>
        <dbReference type="ARBA" id="ARBA00004479"/>
    </source>
</evidence>
<evidence type="ECO:0000256" key="17">
    <source>
        <dbReference type="ARBA" id="ARBA00023137"/>
    </source>
</evidence>
<sequence>MIYEGGGYPTPDVQLYRNGFRTRFDSVYRHRPLTPKHLNATVRGVVEIDVVVSGQFSVVLSNALGHVSSHDLTVYTTVSFPYDRQPLWLYTVSTFKKPVTTTPLISISSNSQDETPWIQIFLPAFGSILFIGIVVVVIRSVWKRSRLTRLMTNRKPMKMDRKCNDFYEGLPLSGLHLVDNPNYCVSRKKMNPLKCPKTVKLQTILLMRVIGEGAFGRVFLGTCAHLIKKNEFTIVAVKTLKGNSSESLKRDFEREAEMLSSLEHENIVTFYGVCTESDQWMMIFEFMENGDLNKFLRMHGPDAAMLRAGDMSQELQQQLTKEQLMKIVIQIASGLEYLASQHFVHRDVATRNCLVGADLVVKLGDFGMSRDIYCTDYYKVDGTAIIPVRWMPPESIMYRTFTVESDVWSFGVTLWEVYTYGKQPWFEYSNIEVIEHIKNHRTLRRPPICPDVIYKIMTGCWKSSPQDRLTMKEITRLLETELPSTLVYIDIIA</sequence>